<reference evidence="2" key="2">
    <citation type="journal article" date="2015" name="Fish Shellfish Immunol.">
        <title>Early steps in the European eel (Anguilla anguilla)-Vibrio vulnificus interaction in the gills: Role of the RtxA13 toxin.</title>
        <authorList>
            <person name="Callol A."/>
            <person name="Pajuelo D."/>
            <person name="Ebbesson L."/>
            <person name="Teles M."/>
            <person name="MacKenzie S."/>
            <person name="Amaro C."/>
        </authorList>
    </citation>
    <scope>NUCLEOTIDE SEQUENCE</scope>
</reference>
<evidence type="ECO:0000313" key="2">
    <source>
        <dbReference type="EMBL" id="JAH76751.1"/>
    </source>
</evidence>
<name>A0A0E9VFI7_ANGAN</name>
<feature type="compositionally biased region" description="Basic and acidic residues" evidence="1">
    <location>
        <begin position="38"/>
        <end position="53"/>
    </location>
</feature>
<proteinExistence type="predicted"/>
<evidence type="ECO:0000256" key="1">
    <source>
        <dbReference type="SAM" id="MobiDB-lite"/>
    </source>
</evidence>
<dbReference type="AlphaFoldDB" id="A0A0E9VFI7"/>
<sequence>MWVSSSGSSSSRILFVSALPRPGGVRLFHPGGALLRPPHGDRVPGLEETYNRG</sequence>
<feature type="region of interest" description="Disordered" evidence="1">
    <location>
        <begin position="30"/>
        <end position="53"/>
    </location>
</feature>
<dbReference type="EMBL" id="GBXM01031826">
    <property type="protein sequence ID" value="JAH76751.1"/>
    <property type="molecule type" value="Transcribed_RNA"/>
</dbReference>
<organism evidence="2">
    <name type="scientific">Anguilla anguilla</name>
    <name type="common">European freshwater eel</name>
    <name type="synonym">Muraena anguilla</name>
    <dbReference type="NCBI Taxonomy" id="7936"/>
    <lineage>
        <taxon>Eukaryota</taxon>
        <taxon>Metazoa</taxon>
        <taxon>Chordata</taxon>
        <taxon>Craniata</taxon>
        <taxon>Vertebrata</taxon>
        <taxon>Euteleostomi</taxon>
        <taxon>Actinopterygii</taxon>
        <taxon>Neopterygii</taxon>
        <taxon>Teleostei</taxon>
        <taxon>Anguilliformes</taxon>
        <taxon>Anguillidae</taxon>
        <taxon>Anguilla</taxon>
    </lineage>
</organism>
<protein>
    <submittedName>
        <fullName evidence="2">Uncharacterized protein</fullName>
    </submittedName>
</protein>
<reference evidence="2" key="1">
    <citation type="submission" date="2014-11" db="EMBL/GenBank/DDBJ databases">
        <authorList>
            <person name="Amaro Gonzalez C."/>
        </authorList>
    </citation>
    <scope>NUCLEOTIDE SEQUENCE</scope>
</reference>
<accession>A0A0E9VFI7</accession>